<name>A0ACB5U9C4_AMBMO</name>
<evidence type="ECO:0000313" key="1">
    <source>
        <dbReference type="EMBL" id="GMF05714.1"/>
    </source>
</evidence>
<sequence>MQKLAFAMFDYPSLETKEELQGAQVRVDRVFSRWFKNMDELRDDQRVSGYGKDLRLSREEFYEKFGK</sequence>
<dbReference type="EMBL" id="BSXS01014594">
    <property type="protein sequence ID" value="GMF05714.1"/>
    <property type="molecule type" value="Genomic_DNA"/>
</dbReference>
<organism evidence="1 2">
    <name type="scientific">Ambrosiozyma monospora</name>
    <name type="common">Yeast</name>
    <name type="synonym">Endomycopsis monosporus</name>
    <dbReference type="NCBI Taxonomy" id="43982"/>
    <lineage>
        <taxon>Eukaryota</taxon>
        <taxon>Fungi</taxon>
        <taxon>Dikarya</taxon>
        <taxon>Ascomycota</taxon>
        <taxon>Saccharomycotina</taxon>
        <taxon>Pichiomycetes</taxon>
        <taxon>Pichiales</taxon>
        <taxon>Pichiaceae</taxon>
        <taxon>Ambrosiozyma</taxon>
    </lineage>
</organism>
<evidence type="ECO:0000313" key="2">
    <source>
        <dbReference type="Proteomes" id="UP001165064"/>
    </source>
</evidence>
<accession>A0ACB5U9C4</accession>
<comment type="caution">
    <text evidence="1">The sequence shown here is derived from an EMBL/GenBank/DDBJ whole genome shotgun (WGS) entry which is preliminary data.</text>
</comment>
<proteinExistence type="predicted"/>
<reference evidence="1" key="1">
    <citation type="submission" date="2023-04" db="EMBL/GenBank/DDBJ databases">
        <title>Ambrosiozyma monospora NBRC 10751.</title>
        <authorList>
            <person name="Ichikawa N."/>
            <person name="Sato H."/>
            <person name="Tonouchi N."/>
        </authorList>
    </citation>
    <scope>NUCLEOTIDE SEQUENCE</scope>
    <source>
        <strain evidence="1">NBRC 10751</strain>
    </source>
</reference>
<gene>
    <name evidence="1" type="ORF">Amon02_001243500</name>
</gene>
<dbReference type="Proteomes" id="UP001165064">
    <property type="component" value="Unassembled WGS sequence"/>
</dbReference>
<keyword evidence="2" id="KW-1185">Reference proteome</keyword>
<protein>
    <submittedName>
        <fullName evidence="1">Unnamed protein product</fullName>
    </submittedName>
</protein>